<evidence type="ECO:0000313" key="2">
    <source>
        <dbReference type="EMBL" id="MFD1321724.1"/>
    </source>
</evidence>
<keyword evidence="3" id="KW-1185">Reference proteome</keyword>
<sequence length="173" mass="18901">MRLANRLASLLLAVVLLAGGLLIVVETGLAAFGLPALLIDRDGWYAALSTTRLDDPVTRTVAGTVTLLGVLILLAELRRWTPERLGVQLANCHLHRRSMERRLAGAAGAVAGVASATARIRRRGRVWRPRIRVVADPSVRPAVERAVRRELDRLAVPPAQPLGVRVVRNRRAR</sequence>
<dbReference type="EMBL" id="JBHTMP010000014">
    <property type="protein sequence ID" value="MFD1321724.1"/>
    <property type="molecule type" value="Genomic_DNA"/>
</dbReference>
<keyword evidence="1" id="KW-1133">Transmembrane helix</keyword>
<accession>A0ABW3YC19</accession>
<name>A0ABW3YC19_9ACTN</name>
<comment type="caution">
    <text evidence="2">The sequence shown here is derived from an EMBL/GenBank/DDBJ whole genome shotgun (WGS) entry which is preliminary data.</text>
</comment>
<proteinExistence type="predicted"/>
<organism evidence="2 3">
    <name type="scientific">Micromonospora sonneratiae</name>
    <dbReference type="NCBI Taxonomy" id="1184706"/>
    <lineage>
        <taxon>Bacteria</taxon>
        <taxon>Bacillati</taxon>
        <taxon>Actinomycetota</taxon>
        <taxon>Actinomycetes</taxon>
        <taxon>Micromonosporales</taxon>
        <taxon>Micromonosporaceae</taxon>
        <taxon>Micromonospora</taxon>
    </lineage>
</organism>
<keyword evidence="1" id="KW-0472">Membrane</keyword>
<keyword evidence="1" id="KW-0812">Transmembrane</keyword>
<gene>
    <name evidence="2" type="ORF">ACFQ4H_11555</name>
</gene>
<evidence type="ECO:0000256" key="1">
    <source>
        <dbReference type="SAM" id="Phobius"/>
    </source>
</evidence>
<feature type="transmembrane region" description="Helical" evidence="1">
    <location>
        <begin position="57"/>
        <end position="75"/>
    </location>
</feature>
<evidence type="ECO:0008006" key="4">
    <source>
        <dbReference type="Google" id="ProtNLM"/>
    </source>
</evidence>
<dbReference type="RefSeq" id="WP_377569971.1">
    <property type="nucleotide sequence ID" value="NZ_JBHTMP010000014.1"/>
</dbReference>
<dbReference type="Proteomes" id="UP001597260">
    <property type="component" value="Unassembled WGS sequence"/>
</dbReference>
<reference evidence="3" key="1">
    <citation type="journal article" date="2019" name="Int. J. Syst. Evol. Microbiol.">
        <title>The Global Catalogue of Microorganisms (GCM) 10K type strain sequencing project: providing services to taxonomists for standard genome sequencing and annotation.</title>
        <authorList>
            <consortium name="The Broad Institute Genomics Platform"/>
            <consortium name="The Broad Institute Genome Sequencing Center for Infectious Disease"/>
            <person name="Wu L."/>
            <person name="Ma J."/>
        </authorList>
    </citation>
    <scope>NUCLEOTIDE SEQUENCE [LARGE SCALE GENOMIC DNA]</scope>
    <source>
        <strain evidence="3">JCM 31037</strain>
    </source>
</reference>
<protein>
    <recommendedName>
        <fullName evidence="4">Alkaline shock response membrane anchor protein AmaP</fullName>
    </recommendedName>
</protein>
<evidence type="ECO:0000313" key="3">
    <source>
        <dbReference type="Proteomes" id="UP001597260"/>
    </source>
</evidence>